<dbReference type="InterPro" id="IPR024072">
    <property type="entry name" value="DHFR-like_dom_sf"/>
</dbReference>
<evidence type="ECO:0000256" key="7">
    <source>
        <dbReference type="ARBA" id="ARBA00025067"/>
    </source>
</evidence>
<evidence type="ECO:0000256" key="1">
    <source>
        <dbReference type="ARBA" id="ARBA00004903"/>
    </source>
</evidence>
<organism evidence="10 11">
    <name type="scientific">Halioglobus maricola</name>
    <dbReference type="NCBI Taxonomy" id="2601894"/>
    <lineage>
        <taxon>Bacteria</taxon>
        <taxon>Pseudomonadati</taxon>
        <taxon>Pseudomonadota</taxon>
        <taxon>Gammaproteobacteria</taxon>
        <taxon>Cellvibrionales</taxon>
        <taxon>Halieaceae</taxon>
        <taxon>Halioglobus</taxon>
    </lineage>
</organism>
<dbReference type="EMBL" id="CP036422">
    <property type="protein sequence ID" value="QFU75598.1"/>
    <property type="molecule type" value="Genomic_DNA"/>
</dbReference>
<dbReference type="OrthoDB" id="9804315at2"/>
<dbReference type="EC" id="1.5.1.3" evidence="3"/>
<dbReference type="GO" id="GO:0050661">
    <property type="term" value="F:NADP binding"/>
    <property type="evidence" value="ECO:0007669"/>
    <property type="project" value="InterPro"/>
</dbReference>
<dbReference type="Gene3D" id="3.40.430.10">
    <property type="entry name" value="Dihydrofolate Reductase, subunit A"/>
    <property type="match status" value="1"/>
</dbReference>
<dbReference type="Pfam" id="PF00186">
    <property type="entry name" value="DHFR_1"/>
    <property type="match status" value="1"/>
</dbReference>
<name>A0A5P9NKX1_9GAMM</name>
<keyword evidence="5" id="KW-0521">NADP</keyword>
<dbReference type="InterPro" id="IPR012259">
    <property type="entry name" value="DHFR"/>
</dbReference>
<evidence type="ECO:0000313" key="11">
    <source>
        <dbReference type="Proteomes" id="UP000326287"/>
    </source>
</evidence>
<protein>
    <recommendedName>
        <fullName evidence="3">dihydrofolate reductase</fullName>
        <ecNumber evidence="3">1.5.1.3</ecNumber>
    </recommendedName>
</protein>
<evidence type="ECO:0000256" key="2">
    <source>
        <dbReference type="ARBA" id="ARBA00009539"/>
    </source>
</evidence>
<dbReference type="RefSeq" id="WP_152661705.1">
    <property type="nucleotide sequence ID" value="NZ_CP036422.1"/>
</dbReference>
<evidence type="ECO:0000259" key="9">
    <source>
        <dbReference type="PROSITE" id="PS51330"/>
    </source>
</evidence>
<evidence type="ECO:0000256" key="4">
    <source>
        <dbReference type="ARBA" id="ARBA00022563"/>
    </source>
</evidence>
<comment type="similarity">
    <text evidence="2 8">Belongs to the dihydrofolate reductase family.</text>
</comment>
<dbReference type="Proteomes" id="UP000326287">
    <property type="component" value="Chromosome"/>
</dbReference>
<keyword evidence="4" id="KW-0554">One-carbon metabolism</keyword>
<evidence type="ECO:0000256" key="3">
    <source>
        <dbReference type="ARBA" id="ARBA00012856"/>
    </source>
</evidence>
<dbReference type="GO" id="GO:0046654">
    <property type="term" value="P:tetrahydrofolate biosynthetic process"/>
    <property type="evidence" value="ECO:0007669"/>
    <property type="project" value="UniProtKB-UniPathway"/>
</dbReference>
<dbReference type="GO" id="GO:0046452">
    <property type="term" value="P:dihydrofolate metabolic process"/>
    <property type="evidence" value="ECO:0007669"/>
    <property type="project" value="TreeGrafter"/>
</dbReference>
<comment type="function">
    <text evidence="7">Key enzyme in folate metabolism. Catalyzes an essential reaction for de novo glycine and purine synthesis, and for DNA precursor synthesis.</text>
</comment>
<reference evidence="10 11" key="1">
    <citation type="submission" date="2019-02" db="EMBL/GenBank/DDBJ databases">
        <authorList>
            <person name="Li S.-H."/>
        </authorList>
    </citation>
    <scope>NUCLEOTIDE SEQUENCE [LARGE SCALE GENOMIC DNA]</scope>
    <source>
        <strain evidence="10 11">IMCC14385</strain>
    </source>
</reference>
<dbReference type="PANTHER" id="PTHR48069">
    <property type="entry name" value="DIHYDROFOLATE REDUCTASE"/>
    <property type="match status" value="1"/>
</dbReference>
<dbReference type="PROSITE" id="PS00075">
    <property type="entry name" value="DHFR_1"/>
    <property type="match status" value="1"/>
</dbReference>
<gene>
    <name evidence="10" type="ORF">EY643_08015</name>
</gene>
<evidence type="ECO:0000256" key="8">
    <source>
        <dbReference type="RuleBase" id="RU004474"/>
    </source>
</evidence>
<dbReference type="PROSITE" id="PS51330">
    <property type="entry name" value="DHFR_2"/>
    <property type="match status" value="1"/>
</dbReference>
<dbReference type="GO" id="GO:0004146">
    <property type="term" value="F:dihydrofolate reductase activity"/>
    <property type="evidence" value="ECO:0007669"/>
    <property type="project" value="UniProtKB-EC"/>
</dbReference>
<dbReference type="CDD" id="cd00209">
    <property type="entry name" value="DHFR"/>
    <property type="match status" value="1"/>
</dbReference>
<keyword evidence="6" id="KW-0560">Oxidoreductase</keyword>
<dbReference type="InterPro" id="IPR017925">
    <property type="entry name" value="DHFR_CS"/>
</dbReference>
<dbReference type="KEGG" id="halc:EY643_08015"/>
<proteinExistence type="inferred from homology"/>
<dbReference type="InterPro" id="IPR001796">
    <property type="entry name" value="DHFR_dom"/>
</dbReference>
<dbReference type="SUPFAM" id="SSF53597">
    <property type="entry name" value="Dihydrofolate reductase-like"/>
    <property type="match status" value="1"/>
</dbReference>
<dbReference type="AlphaFoldDB" id="A0A5P9NKX1"/>
<feature type="domain" description="DHFR" evidence="9">
    <location>
        <begin position="2"/>
        <end position="160"/>
    </location>
</feature>
<accession>A0A5P9NKX1</accession>
<dbReference type="GO" id="GO:0006730">
    <property type="term" value="P:one-carbon metabolic process"/>
    <property type="evidence" value="ECO:0007669"/>
    <property type="project" value="UniProtKB-KW"/>
</dbReference>
<keyword evidence="11" id="KW-1185">Reference proteome</keyword>
<evidence type="ECO:0000256" key="6">
    <source>
        <dbReference type="ARBA" id="ARBA00023002"/>
    </source>
</evidence>
<evidence type="ECO:0000313" key="10">
    <source>
        <dbReference type="EMBL" id="QFU75598.1"/>
    </source>
</evidence>
<dbReference type="PRINTS" id="PR00070">
    <property type="entry name" value="DHFR"/>
</dbReference>
<comment type="pathway">
    <text evidence="1">Cofactor biosynthesis; tetrahydrofolate biosynthesis; 5,6,7,8-tetrahydrofolate from 7,8-dihydrofolate: step 1/1.</text>
</comment>
<dbReference type="GO" id="GO:0046655">
    <property type="term" value="P:folic acid metabolic process"/>
    <property type="evidence" value="ECO:0007669"/>
    <property type="project" value="TreeGrafter"/>
</dbReference>
<dbReference type="PANTHER" id="PTHR48069:SF3">
    <property type="entry name" value="DIHYDROFOLATE REDUCTASE"/>
    <property type="match status" value="1"/>
</dbReference>
<evidence type="ECO:0000256" key="5">
    <source>
        <dbReference type="ARBA" id="ARBA00022857"/>
    </source>
</evidence>
<sequence length="164" mass="18462">MSLALIYARSQNYCIGNNGLLPWRLPAEFAFFKRTTMDAAIIMGRKSYEDHNCELPGRLNIVITRQGDYPLASGVLRADSLAQARTLANEHRVRPFVIGGVGLFREALPIADTVFETIVDAHVDGDTFVDAFDFSRWDTDELLHHPADEEHAFSFTAYSRTRPT</sequence>
<dbReference type="UniPathway" id="UPA00077">
    <property type="reaction ID" value="UER00158"/>
</dbReference>